<evidence type="ECO:0000256" key="10">
    <source>
        <dbReference type="RuleBase" id="RU363097"/>
    </source>
</evidence>
<dbReference type="GO" id="GO:0102965">
    <property type="term" value="F:alcohol-forming long-chain fatty acyl-CoA reductase activity"/>
    <property type="evidence" value="ECO:0007669"/>
    <property type="project" value="UniProtKB-EC"/>
</dbReference>
<feature type="non-terminal residue" evidence="13">
    <location>
        <position position="1"/>
    </location>
</feature>
<feature type="domain" description="Fatty acyl-CoA reductase C-terminal" evidence="11">
    <location>
        <begin position="863"/>
        <end position="951"/>
    </location>
</feature>
<evidence type="ECO:0000313" key="14">
    <source>
        <dbReference type="Proteomes" id="UP000648187"/>
    </source>
</evidence>
<comment type="catalytic activity">
    <reaction evidence="9 10">
        <text>a long-chain fatty acyl-CoA + 2 NADPH + 2 H(+) = a long-chain primary fatty alcohol + 2 NADP(+) + CoA</text>
        <dbReference type="Rhea" id="RHEA:52716"/>
        <dbReference type="ChEBI" id="CHEBI:15378"/>
        <dbReference type="ChEBI" id="CHEBI:57287"/>
        <dbReference type="ChEBI" id="CHEBI:57783"/>
        <dbReference type="ChEBI" id="CHEBI:58349"/>
        <dbReference type="ChEBI" id="CHEBI:77396"/>
        <dbReference type="ChEBI" id="CHEBI:83139"/>
        <dbReference type="EC" id="1.2.1.84"/>
    </reaction>
</comment>
<dbReference type="GO" id="GO:0016020">
    <property type="term" value="C:membrane"/>
    <property type="evidence" value="ECO:0007669"/>
    <property type="project" value="UniProtKB-SubCell"/>
</dbReference>
<dbReference type="PANTHER" id="PTHR11011">
    <property type="entry name" value="MALE STERILITY PROTEIN 2-RELATED"/>
    <property type="match status" value="1"/>
</dbReference>
<evidence type="ECO:0000256" key="1">
    <source>
        <dbReference type="ARBA" id="ARBA00004141"/>
    </source>
</evidence>
<keyword evidence="5 10" id="KW-0521">NADP</keyword>
<organism evidence="13 14">
    <name type="scientific">Spodoptera exigua</name>
    <name type="common">Beet armyworm</name>
    <name type="synonym">Noctua fulgens</name>
    <dbReference type="NCBI Taxonomy" id="7107"/>
    <lineage>
        <taxon>Eukaryota</taxon>
        <taxon>Metazoa</taxon>
        <taxon>Ecdysozoa</taxon>
        <taxon>Arthropoda</taxon>
        <taxon>Hexapoda</taxon>
        <taxon>Insecta</taxon>
        <taxon>Pterygota</taxon>
        <taxon>Neoptera</taxon>
        <taxon>Endopterygota</taxon>
        <taxon>Lepidoptera</taxon>
        <taxon>Glossata</taxon>
        <taxon>Ditrysia</taxon>
        <taxon>Noctuoidea</taxon>
        <taxon>Noctuidae</taxon>
        <taxon>Amphipyrinae</taxon>
        <taxon>Spodoptera</taxon>
    </lineage>
</organism>
<dbReference type="PANTHER" id="PTHR11011:SF45">
    <property type="entry name" value="FATTY ACYL-COA REDUCTASE CG8306-RELATED"/>
    <property type="match status" value="1"/>
</dbReference>
<dbReference type="CDD" id="cd05236">
    <property type="entry name" value="FAR-N_SDR_e"/>
    <property type="match status" value="2"/>
</dbReference>
<evidence type="ECO:0000256" key="5">
    <source>
        <dbReference type="ARBA" id="ARBA00022857"/>
    </source>
</evidence>
<comment type="similarity">
    <text evidence="2 10">Belongs to the fatty acyl-CoA reductase family.</text>
</comment>
<keyword evidence="3 10" id="KW-0444">Lipid biosynthesis</keyword>
<keyword evidence="6" id="KW-1133">Transmembrane helix</keyword>
<evidence type="ECO:0000259" key="12">
    <source>
        <dbReference type="Pfam" id="PF07993"/>
    </source>
</evidence>
<dbReference type="InterPro" id="IPR026055">
    <property type="entry name" value="FAR"/>
</dbReference>
<feature type="domain" description="Thioester reductase (TE)" evidence="12">
    <location>
        <begin position="526"/>
        <end position="792"/>
    </location>
</feature>
<keyword evidence="10" id="KW-0560">Oxidoreductase</keyword>
<dbReference type="FunFam" id="3.40.50.720:FF:000143">
    <property type="entry name" value="Fatty acyl-CoA reductase"/>
    <property type="match status" value="1"/>
</dbReference>
<dbReference type="CDD" id="cd09071">
    <property type="entry name" value="FAR_C"/>
    <property type="match status" value="2"/>
</dbReference>
<keyword evidence="7 10" id="KW-0443">Lipid metabolism</keyword>
<dbReference type="EC" id="1.2.1.84" evidence="10"/>
<dbReference type="Proteomes" id="UP000648187">
    <property type="component" value="Unassembled WGS sequence"/>
</dbReference>
<comment type="subcellular location">
    <subcellularLocation>
        <location evidence="1">Membrane</location>
        <topology evidence="1">Multi-pass membrane protein</topology>
    </subcellularLocation>
</comment>
<gene>
    <name evidence="13" type="ORF">HW555_001439</name>
</gene>
<feature type="domain" description="Fatty acyl-CoA reductase C-terminal" evidence="11">
    <location>
        <begin position="405"/>
        <end position="489"/>
    </location>
</feature>
<dbReference type="AlphaFoldDB" id="A0A835LFF3"/>
<dbReference type="Pfam" id="PF07993">
    <property type="entry name" value="NAD_binding_4"/>
    <property type="match status" value="2"/>
</dbReference>
<evidence type="ECO:0000313" key="13">
    <source>
        <dbReference type="EMBL" id="KAF9423135.1"/>
    </source>
</evidence>
<name>A0A835LFF3_SPOEX</name>
<evidence type="ECO:0000256" key="4">
    <source>
        <dbReference type="ARBA" id="ARBA00022692"/>
    </source>
</evidence>
<evidence type="ECO:0000256" key="3">
    <source>
        <dbReference type="ARBA" id="ARBA00022516"/>
    </source>
</evidence>
<dbReference type="GO" id="GO:0035336">
    <property type="term" value="P:long-chain fatty-acyl-CoA metabolic process"/>
    <property type="evidence" value="ECO:0007669"/>
    <property type="project" value="TreeGrafter"/>
</dbReference>
<dbReference type="GO" id="GO:0005777">
    <property type="term" value="C:peroxisome"/>
    <property type="evidence" value="ECO:0007669"/>
    <property type="project" value="TreeGrafter"/>
</dbReference>
<keyword evidence="4" id="KW-0812">Transmembrane</keyword>
<evidence type="ECO:0000256" key="9">
    <source>
        <dbReference type="ARBA" id="ARBA00052530"/>
    </source>
</evidence>
<dbReference type="Pfam" id="PF03015">
    <property type="entry name" value="Sterile"/>
    <property type="match status" value="2"/>
</dbReference>
<sequence>VLNLLLSRCLQSRPILNRQPKEKVFCYLTFNIRDKVKFQLIIVKMVVLTSKEKSNMSVADFYAGKSVFITGGTGFLGKVFIEKLLYSCPDIDKIYMLIREKKGQSIRERLTKIVDDPLFNRLKEKRPGDLDKIVLIPGDVTVPGLGISDENEAILIDKVSVVIHSAATVKFNEPLATAWNVNVEGTRMIMALSRRMKRIEIFIHISTAYTNTNRAVVDEVLYPPPADINEVHQYVKNGITEEETEKILNGRPNTYTFTKALTEHLVAENQAYMPTVIVRPSIVGAIKDDPIRGWLANWYGATGLSVFTAKGLNRVIYGQSSHVVDLIPVDYVANLVIVAGAKTYRSNEVTIYNSCSSSCNPITMERLVGLFIDDTVKHNSYVMPLPGWYVYSNYRWLVYLVTIIFQMIPAYLADIGRRLLGKNPRYYKLQSLVAQTQEAVHFFTSHTWEIKSKRTSELFASLSHTDQRIFPCDAKKIDWTDYITDYCSGKTCQIGYVRGHSSVARQNSKENYQSVADYYAGKSLLVTGATGFLGKVYIEKLLYSCKEIDKIYLLVREKKNESINKRIENLLDNPLFTRLKKTDPESFKKLVPISGDIRLPKLGLKPEDEQTLIDNVSVVYHGAATVKFTEPLAIAMNTNFESTKKLLELSQRMKNIEVFLYISTAFTHTQKKVLVETVYPPPAKVEDVYKFIEEYGDDEQATLKFINGQPNTYTFTKSLSEAYLSKHHGNVPAVIIRPSIVSATKQEPIPGWLDNWYGSTPFLMNASEGWLRIVRGNYNSGIDFIPVDFVTNLSIVAAAKAKRTNEVQVFHSTTSADNPTDWSDFKNYFLDEVVRRGKNDLPYPNIVFVESKIALAIGSFLMQTVPAHMLDLWLKITGKEPRYVKILAQVIRLRDSYEHFSSNAWIMRSDRTRQLHASLSPEDQEKFQCDPTQINWPEYLKDYSRGVLKYLKPRKMY</sequence>
<dbReference type="GO" id="GO:0080019">
    <property type="term" value="F:alcohol-forming very long-chain fatty acyl-CoA reductase activity"/>
    <property type="evidence" value="ECO:0007669"/>
    <property type="project" value="InterPro"/>
</dbReference>
<comment type="caution">
    <text evidence="13">The sequence shown here is derived from an EMBL/GenBank/DDBJ whole genome shotgun (WGS) entry which is preliminary data.</text>
</comment>
<dbReference type="FunFam" id="3.40.50.720:FF:000458">
    <property type="entry name" value="Fatty acyl-CoA reductase"/>
    <property type="match status" value="1"/>
</dbReference>
<evidence type="ECO:0000256" key="8">
    <source>
        <dbReference type="ARBA" id="ARBA00023136"/>
    </source>
</evidence>
<evidence type="ECO:0000256" key="6">
    <source>
        <dbReference type="ARBA" id="ARBA00022989"/>
    </source>
</evidence>
<evidence type="ECO:0000259" key="11">
    <source>
        <dbReference type="Pfam" id="PF03015"/>
    </source>
</evidence>
<accession>A0A835LFF3</accession>
<dbReference type="InterPro" id="IPR013120">
    <property type="entry name" value="FAR_NAD-bd"/>
</dbReference>
<dbReference type="EMBL" id="JACKWZ010000011">
    <property type="protein sequence ID" value="KAF9423135.1"/>
    <property type="molecule type" value="Genomic_DNA"/>
</dbReference>
<keyword evidence="8" id="KW-0472">Membrane</keyword>
<feature type="domain" description="Thioester reductase (TE)" evidence="12">
    <location>
        <begin position="69"/>
        <end position="335"/>
    </location>
</feature>
<proteinExistence type="inferred from homology"/>
<dbReference type="SUPFAM" id="SSF51735">
    <property type="entry name" value="NAD(P)-binding Rossmann-fold domains"/>
    <property type="match status" value="2"/>
</dbReference>
<evidence type="ECO:0000256" key="2">
    <source>
        <dbReference type="ARBA" id="ARBA00005928"/>
    </source>
</evidence>
<dbReference type="InterPro" id="IPR033640">
    <property type="entry name" value="FAR_C"/>
</dbReference>
<reference evidence="13" key="1">
    <citation type="submission" date="2020-08" db="EMBL/GenBank/DDBJ databases">
        <title>Spodoptera exigua strain:BAW_Kor-Di-RS1 Genome sequencing and assembly.</title>
        <authorList>
            <person name="Kim J."/>
            <person name="Nam H.Y."/>
            <person name="Kwon M."/>
            <person name="Choi J.H."/>
            <person name="Cho S.R."/>
            <person name="Kim G.-H."/>
        </authorList>
    </citation>
    <scope>NUCLEOTIDE SEQUENCE</scope>
    <source>
        <strain evidence="13">BAW_Kor-Di-RS1</strain>
        <tissue evidence="13">Whole-body</tissue>
    </source>
</reference>
<protein>
    <recommendedName>
        <fullName evidence="10">Fatty acyl-CoA reductase</fullName>
        <ecNumber evidence="10">1.2.1.84</ecNumber>
    </recommendedName>
</protein>
<dbReference type="InterPro" id="IPR036291">
    <property type="entry name" value="NAD(P)-bd_dom_sf"/>
</dbReference>
<comment type="function">
    <text evidence="10">Catalyzes the reduction of fatty acyl-CoA to fatty alcohols.</text>
</comment>
<keyword evidence="14" id="KW-1185">Reference proteome</keyword>
<evidence type="ECO:0000256" key="7">
    <source>
        <dbReference type="ARBA" id="ARBA00023098"/>
    </source>
</evidence>
<dbReference type="Gene3D" id="3.40.50.720">
    <property type="entry name" value="NAD(P)-binding Rossmann-like Domain"/>
    <property type="match status" value="2"/>
</dbReference>